<dbReference type="Pfam" id="PF00440">
    <property type="entry name" value="TetR_N"/>
    <property type="match status" value="1"/>
</dbReference>
<feature type="DNA-binding region" description="H-T-H motif" evidence="2">
    <location>
        <begin position="36"/>
        <end position="55"/>
    </location>
</feature>
<evidence type="ECO:0000313" key="5">
    <source>
        <dbReference type="Proteomes" id="UP000187148"/>
    </source>
</evidence>
<dbReference type="RefSeq" id="WP_042713776.1">
    <property type="nucleotide sequence ID" value="NZ_CP019445.1"/>
</dbReference>
<dbReference type="GO" id="GO:0003700">
    <property type="term" value="F:DNA-binding transcription factor activity"/>
    <property type="evidence" value="ECO:0007669"/>
    <property type="project" value="TreeGrafter"/>
</dbReference>
<dbReference type="PANTHER" id="PTHR30055:SF223">
    <property type="entry name" value="HTH-TYPE TRANSCRIPTIONAL REGULATOR UIDR"/>
    <property type="match status" value="1"/>
</dbReference>
<dbReference type="PANTHER" id="PTHR30055">
    <property type="entry name" value="HTH-TYPE TRANSCRIPTIONAL REGULATOR RUTR"/>
    <property type="match status" value="1"/>
</dbReference>
<accession>A0A807L9Z9</accession>
<dbReference type="GO" id="GO:0000976">
    <property type="term" value="F:transcription cis-regulatory region binding"/>
    <property type="evidence" value="ECO:0007669"/>
    <property type="project" value="TreeGrafter"/>
</dbReference>
<dbReference type="InterPro" id="IPR050109">
    <property type="entry name" value="HTH-type_TetR-like_transc_reg"/>
</dbReference>
<dbReference type="Gene3D" id="1.10.357.10">
    <property type="entry name" value="Tetracycline Repressor, domain 2"/>
    <property type="match status" value="1"/>
</dbReference>
<protein>
    <submittedName>
        <fullName evidence="4">TetR family transcriptional regulator</fullName>
    </submittedName>
</protein>
<evidence type="ECO:0000259" key="3">
    <source>
        <dbReference type="PROSITE" id="PS50977"/>
    </source>
</evidence>
<sequence>MADTRVRQRLSREERYAQLVEVAWQIIHELGTEALTLGYLAERAGVTKPVVYDHFTSRSGLLAALYREYDQRQNRKLESLLAQTAPELQPRAEVVAKTYIECVLFQGREMPSLLAALAGTPELEKIRREYAVDFTGTCRTLFAPFCGAPLRDAALWAMLGAAEGLSWAAVQDAISEQQAKEELERVIITMVHATLSDESA</sequence>
<gene>
    <name evidence="4" type="ORF">BWI95_05375</name>
</gene>
<dbReference type="InterPro" id="IPR009057">
    <property type="entry name" value="Homeodomain-like_sf"/>
</dbReference>
<evidence type="ECO:0000256" key="2">
    <source>
        <dbReference type="PROSITE-ProRule" id="PRU00335"/>
    </source>
</evidence>
<dbReference type="PROSITE" id="PS50977">
    <property type="entry name" value="HTH_TETR_2"/>
    <property type="match status" value="1"/>
</dbReference>
<dbReference type="InterPro" id="IPR001647">
    <property type="entry name" value="HTH_TetR"/>
</dbReference>
<dbReference type="EMBL" id="CP019445">
    <property type="protein sequence ID" value="APZ04524.1"/>
    <property type="molecule type" value="Genomic_DNA"/>
</dbReference>
<dbReference type="Proteomes" id="UP000187148">
    <property type="component" value="Chromosome"/>
</dbReference>
<dbReference type="AlphaFoldDB" id="A0A807L9Z9"/>
<dbReference type="PRINTS" id="PR00455">
    <property type="entry name" value="HTHTETR"/>
</dbReference>
<organism evidence="4 5">
    <name type="scientific">Kosakonia cowanii JCM 10956 = DSM 18146</name>
    <dbReference type="NCBI Taxonomy" id="1300165"/>
    <lineage>
        <taxon>Bacteria</taxon>
        <taxon>Pseudomonadati</taxon>
        <taxon>Pseudomonadota</taxon>
        <taxon>Gammaproteobacteria</taxon>
        <taxon>Enterobacterales</taxon>
        <taxon>Enterobacteriaceae</taxon>
        <taxon>Kosakonia</taxon>
    </lineage>
</organism>
<proteinExistence type="predicted"/>
<feature type="domain" description="HTH tetR-type" evidence="3">
    <location>
        <begin position="13"/>
        <end position="73"/>
    </location>
</feature>
<name>A0A807L9Z9_9ENTR</name>
<evidence type="ECO:0000313" key="4">
    <source>
        <dbReference type="EMBL" id="APZ04524.1"/>
    </source>
</evidence>
<evidence type="ECO:0000256" key="1">
    <source>
        <dbReference type="ARBA" id="ARBA00023125"/>
    </source>
</evidence>
<keyword evidence="1 2" id="KW-0238">DNA-binding</keyword>
<dbReference type="SUPFAM" id="SSF46689">
    <property type="entry name" value="Homeodomain-like"/>
    <property type="match status" value="1"/>
</dbReference>
<dbReference type="KEGG" id="kco:BWI95_05375"/>
<keyword evidence="5" id="KW-1185">Reference proteome</keyword>
<reference evidence="4 5" key="1">
    <citation type="submission" date="2017-01" db="EMBL/GenBank/DDBJ databases">
        <authorList>
            <person name="Cao J.-M."/>
        </authorList>
    </citation>
    <scope>NUCLEOTIDE SEQUENCE [LARGE SCALE GENOMIC DNA]</scope>
    <source>
        <strain evidence="4 5">888-76</strain>
    </source>
</reference>